<dbReference type="InterPro" id="IPR036390">
    <property type="entry name" value="WH_DNA-bd_sf"/>
</dbReference>
<dbReference type="InterPro" id="IPR014757">
    <property type="entry name" value="Tscrpt_reg_IclR_C"/>
</dbReference>
<feature type="domain" description="HTH iclR-type" evidence="5">
    <location>
        <begin position="49"/>
        <end position="111"/>
    </location>
</feature>
<dbReference type="InterPro" id="IPR029016">
    <property type="entry name" value="GAF-like_dom_sf"/>
</dbReference>
<dbReference type="Proteomes" id="UP000192140">
    <property type="component" value="Unassembled WGS sequence"/>
</dbReference>
<dbReference type="InterPro" id="IPR005471">
    <property type="entry name" value="Tscrpt_reg_IclR_N"/>
</dbReference>
<dbReference type="GO" id="GO:0003677">
    <property type="term" value="F:DNA binding"/>
    <property type="evidence" value="ECO:0007669"/>
    <property type="project" value="UniProtKB-KW"/>
</dbReference>
<organism evidence="7 8">
    <name type="scientific">Agrobacterium deltaense NCPPB 1641</name>
    <dbReference type="NCBI Taxonomy" id="1183425"/>
    <lineage>
        <taxon>Bacteria</taxon>
        <taxon>Pseudomonadati</taxon>
        <taxon>Pseudomonadota</taxon>
        <taxon>Alphaproteobacteria</taxon>
        <taxon>Hyphomicrobiales</taxon>
        <taxon>Rhizobiaceae</taxon>
        <taxon>Rhizobium/Agrobacterium group</taxon>
        <taxon>Agrobacterium</taxon>
    </lineage>
</organism>
<dbReference type="SMART" id="SM00346">
    <property type="entry name" value="HTH_ICLR"/>
    <property type="match status" value="1"/>
</dbReference>
<dbReference type="InterPro" id="IPR050707">
    <property type="entry name" value="HTH_MetabolicPath_Reg"/>
</dbReference>
<feature type="region of interest" description="Disordered" evidence="4">
    <location>
        <begin position="22"/>
        <end position="43"/>
    </location>
</feature>
<dbReference type="Pfam" id="PF01614">
    <property type="entry name" value="IclR_C"/>
    <property type="match status" value="1"/>
</dbReference>
<protein>
    <submittedName>
        <fullName evidence="7">Transcriptional regulator, IclR family protein</fullName>
    </submittedName>
</protein>
<dbReference type="InterPro" id="IPR036388">
    <property type="entry name" value="WH-like_DNA-bd_sf"/>
</dbReference>
<keyword evidence="2" id="KW-0238">DNA-binding</keyword>
<evidence type="ECO:0000313" key="8">
    <source>
        <dbReference type="Proteomes" id="UP000192140"/>
    </source>
</evidence>
<evidence type="ECO:0000259" key="5">
    <source>
        <dbReference type="PROSITE" id="PS51077"/>
    </source>
</evidence>
<dbReference type="GO" id="GO:0045892">
    <property type="term" value="P:negative regulation of DNA-templated transcription"/>
    <property type="evidence" value="ECO:0007669"/>
    <property type="project" value="TreeGrafter"/>
</dbReference>
<dbReference type="Gene3D" id="1.10.10.10">
    <property type="entry name" value="Winged helix-like DNA-binding domain superfamily/Winged helix DNA-binding domain"/>
    <property type="match status" value="1"/>
</dbReference>
<keyword evidence="1" id="KW-0805">Transcription regulation</keyword>
<dbReference type="PANTHER" id="PTHR30136:SF8">
    <property type="entry name" value="TRANSCRIPTIONAL REGULATORY PROTEIN"/>
    <property type="match status" value="1"/>
</dbReference>
<sequence>MVPSAEIDSDFRPDALGMLNKTGGTRLNAMDDDSDNLPENEGEKRSALIQSVSIAARFLNLLARSDRALALGELAKRAGTGRSTAHRYMQSLVREGLVIQDPASGSYDLGPAALGIGISALRRINPVETAGRQMNALASEIGASCGVAIWTERGPTVVRWARSASFSISTVALGDVLPLDNSACGLVFQAYLPPDRITAVRRLQPAAFRGSRPDAGILETIREAGGAELNEHLFSALTGKAAPVFDAQGELCCVVTTVSFVATAETERHFSRLIEAAGQATAESGGA</sequence>
<feature type="domain" description="IclR-ED" evidence="6">
    <location>
        <begin position="112"/>
        <end position="287"/>
    </location>
</feature>
<evidence type="ECO:0000256" key="4">
    <source>
        <dbReference type="SAM" id="MobiDB-lite"/>
    </source>
</evidence>
<dbReference type="PROSITE" id="PS51078">
    <property type="entry name" value="ICLR_ED"/>
    <property type="match status" value="1"/>
</dbReference>
<dbReference type="SUPFAM" id="SSF55781">
    <property type="entry name" value="GAF domain-like"/>
    <property type="match status" value="1"/>
</dbReference>
<accession>A0A1S7U4U6</accession>
<comment type="caution">
    <text evidence="7">The sequence shown here is derived from an EMBL/GenBank/DDBJ whole genome shotgun (WGS) entry which is preliminary data.</text>
</comment>
<dbReference type="Pfam" id="PF09339">
    <property type="entry name" value="HTH_IclR"/>
    <property type="match status" value="1"/>
</dbReference>
<dbReference type="EMBL" id="FCNP01000041">
    <property type="protein sequence ID" value="CVI61795.1"/>
    <property type="molecule type" value="Genomic_DNA"/>
</dbReference>
<dbReference type="PROSITE" id="PS51077">
    <property type="entry name" value="HTH_ICLR"/>
    <property type="match status" value="1"/>
</dbReference>
<proteinExistence type="predicted"/>
<dbReference type="PANTHER" id="PTHR30136">
    <property type="entry name" value="HELIX-TURN-HELIX TRANSCRIPTIONAL REGULATOR, ICLR FAMILY"/>
    <property type="match status" value="1"/>
</dbReference>
<dbReference type="Gene3D" id="3.30.450.40">
    <property type="match status" value="1"/>
</dbReference>
<feature type="compositionally biased region" description="Acidic residues" evidence="4">
    <location>
        <begin position="30"/>
        <end position="40"/>
    </location>
</feature>
<name>A0A1S7U4U6_9HYPH</name>
<dbReference type="GO" id="GO:0003700">
    <property type="term" value="F:DNA-binding transcription factor activity"/>
    <property type="evidence" value="ECO:0007669"/>
    <property type="project" value="TreeGrafter"/>
</dbReference>
<evidence type="ECO:0000313" key="7">
    <source>
        <dbReference type="EMBL" id="CVI61795.1"/>
    </source>
</evidence>
<dbReference type="AlphaFoldDB" id="A0A1S7U4U6"/>
<evidence type="ECO:0000256" key="3">
    <source>
        <dbReference type="ARBA" id="ARBA00023163"/>
    </source>
</evidence>
<dbReference type="SUPFAM" id="SSF46785">
    <property type="entry name" value="Winged helix' DNA-binding domain"/>
    <property type="match status" value="1"/>
</dbReference>
<evidence type="ECO:0000259" key="6">
    <source>
        <dbReference type="PROSITE" id="PS51078"/>
    </source>
</evidence>
<gene>
    <name evidence="7" type="ORF">AGR7A_Lc30022</name>
</gene>
<reference evidence="7" key="1">
    <citation type="submission" date="2016-01" db="EMBL/GenBank/DDBJ databases">
        <authorList>
            <person name="Regsiter A."/>
            <person name="william w."/>
        </authorList>
    </citation>
    <scope>NUCLEOTIDE SEQUENCE</scope>
    <source>
        <strain evidence="7">NCPPB 1641</strain>
    </source>
</reference>
<evidence type="ECO:0000256" key="1">
    <source>
        <dbReference type="ARBA" id="ARBA00023015"/>
    </source>
</evidence>
<evidence type="ECO:0000256" key="2">
    <source>
        <dbReference type="ARBA" id="ARBA00023125"/>
    </source>
</evidence>
<dbReference type="FunFam" id="1.10.10.10:FF:000056">
    <property type="entry name" value="IclR family transcriptional regulator"/>
    <property type="match status" value="1"/>
</dbReference>
<keyword evidence="3" id="KW-0804">Transcription</keyword>
<keyword evidence="8" id="KW-1185">Reference proteome</keyword>